<dbReference type="SMART" id="SM00448">
    <property type="entry name" value="REC"/>
    <property type="match status" value="1"/>
</dbReference>
<feature type="domain" description="Response regulatory" evidence="13">
    <location>
        <begin position="897"/>
        <end position="1011"/>
    </location>
</feature>
<evidence type="ECO:0000256" key="8">
    <source>
        <dbReference type="ARBA" id="ARBA00070152"/>
    </source>
</evidence>
<dbReference type="Proteomes" id="UP000494174">
    <property type="component" value="Unassembled WGS sequence"/>
</dbReference>
<dbReference type="InterPro" id="IPR036097">
    <property type="entry name" value="HisK_dim/P_sf"/>
</dbReference>
<dbReference type="InterPro" id="IPR004358">
    <property type="entry name" value="Sig_transdc_His_kin-like_C"/>
</dbReference>
<dbReference type="PANTHER" id="PTHR45339:SF1">
    <property type="entry name" value="HYBRID SIGNAL TRANSDUCTION HISTIDINE KINASE J"/>
    <property type="match status" value="1"/>
</dbReference>
<proteinExistence type="predicted"/>
<dbReference type="CDD" id="cd00082">
    <property type="entry name" value="HisKA"/>
    <property type="match status" value="1"/>
</dbReference>
<keyword evidence="11" id="KW-0812">Transmembrane</keyword>
<keyword evidence="6" id="KW-0843">Virulence</keyword>
<evidence type="ECO:0000313" key="14">
    <source>
        <dbReference type="EMBL" id="VWB36304.1"/>
    </source>
</evidence>
<dbReference type="InterPro" id="IPR036890">
    <property type="entry name" value="HATPase_C_sf"/>
</dbReference>
<dbReference type="Pfam" id="PF00512">
    <property type="entry name" value="HisKA"/>
    <property type="match status" value="1"/>
</dbReference>
<dbReference type="EMBL" id="CABVPU010000004">
    <property type="protein sequence ID" value="VWB36304.1"/>
    <property type="molecule type" value="Genomic_DNA"/>
</dbReference>
<sequence length="1037" mass="109760">MPEPETYACRHPASSHCDMPYSPLQSIRRYQNISVFGGGIVVTILILIACALGMGSIVYGYLDGERHNFLTGMVQTLNEIKVSETSFRNGVTNAQLIWRETGPVPDSVVDAFYEAGERVAIKPYPSVVFGVSKQPPHRTEVARYLSLSVLLARICAASSINRGQTLVGYHYSTRTSLLGLVPDTGAGGGAFATPDGRARVMEALRIDFGTGPAQVAGSTGRPHVRWLPPFTDPVSGAARIRIAAQAQVDGEPFAVLVTEYAPEHLLSWLPEHPVDGVFFVTTGDNRLVAASPGVAGDEARTGRLLALDPLRDRTKPEQAVFRDGFVIFHGILDETGWTLAYALPWTDVVASVALRASLLLGASLLTIAIMWIMLVRFHRRVFASVYARSQRVFDSEALCRSVIETAPIGLGLISRTDGHFMLVSPALAEMLARLGSDYRMLSAQAVARYDAFIAGGAAGGTLQTDVVLADADAGAAPLHLEVSACGARYQEIDVLIVAVADVTARRQLVQQLEEAVRAADSANVAKSSFLAAITHEIRTPLNVILGNLELLDRSALDASQHGRVQTLRAAASGLLGLVSDILDFSKIEAGAMTVEAIEFDVIGVIERTLGAFAPVAKAKGLSLFCEIDASDAQRMRGDPTRLGQVLGNLLSNAIKFTADGHVLVRVSVASAGCGDAELSIAVEDTGIGIAGTDRHRLFKAFSQVNASITRRYGGTGLGLALCDRLAAAMGGRIDVASVPGTGSRFTLTVPLGMAVVPLDEHPSRGARTPLIVVARTEWQRFALPHLRAWGFDVDAYERPARIPADRRARAAAIVLIGDSDAWSRVELDSLGGDCLVVLATPDGPPQVYRAGRTIRVSSYALGGFKAALAQAMTVTGGVAAQRPSSTHVEAVRPRALRVALAGIDSVSSALLREQLNVLGCDVQAAGSAEAALGLLATGVWHVLLVDAGLPDMPVCTLANAVRDLGMGCDVVVVTSHVAPVDRQRYADAGIGCVLTRPVTLAHLRGALAGMARRHGAPEHGAAIQEQDVARVSQGDAT</sequence>
<dbReference type="InterPro" id="IPR001789">
    <property type="entry name" value="Sig_transdc_resp-reg_receiver"/>
</dbReference>
<comment type="function">
    <text evidence="7">Member of the two-component regulatory system BvgS/BvgA. Phosphorylates BvgA via a four-step phosphorelay in response to environmental signals.</text>
</comment>
<dbReference type="InterPro" id="IPR003594">
    <property type="entry name" value="HATPase_dom"/>
</dbReference>
<evidence type="ECO:0000259" key="12">
    <source>
        <dbReference type="PROSITE" id="PS50109"/>
    </source>
</evidence>
<dbReference type="Gene3D" id="3.30.450.20">
    <property type="entry name" value="PAS domain"/>
    <property type="match status" value="1"/>
</dbReference>
<dbReference type="SUPFAM" id="SSF47384">
    <property type="entry name" value="Homodimeric domain of signal transducing histidine kinase"/>
    <property type="match status" value="1"/>
</dbReference>
<feature type="region of interest" description="Disordered" evidence="10">
    <location>
        <begin position="1018"/>
        <end position="1037"/>
    </location>
</feature>
<dbReference type="SMART" id="SM00388">
    <property type="entry name" value="HisKA"/>
    <property type="match status" value="1"/>
</dbReference>
<dbReference type="SMART" id="SM00387">
    <property type="entry name" value="HATPase_c"/>
    <property type="match status" value="1"/>
</dbReference>
<keyword evidence="11" id="KW-0472">Membrane</keyword>
<keyword evidence="5" id="KW-0902">Two-component regulatory system</keyword>
<dbReference type="Gene3D" id="3.30.565.10">
    <property type="entry name" value="Histidine kinase-like ATPase, C-terminal domain"/>
    <property type="match status" value="1"/>
</dbReference>
<evidence type="ECO:0000256" key="9">
    <source>
        <dbReference type="PROSITE-ProRule" id="PRU00169"/>
    </source>
</evidence>
<dbReference type="PROSITE" id="PS50109">
    <property type="entry name" value="HIS_KIN"/>
    <property type="match status" value="1"/>
</dbReference>
<dbReference type="InterPro" id="IPR011006">
    <property type="entry name" value="CheY-like_superfamily"/>
</dbReference>
<keyword evidence="4" id="KW-0732">Signal</keyword>
<dbReference type="SUPFAM" id="SSF52172">
    <property type="entry name" value="CheY-like"/>
    <property type="match status" value="1"/>
</dbReference>
<name>A0A6P2J251_BURL3</name>
<dbReference type="AlphaFoldDB" id="A0A6P2J251"/>
<dbReference type="PRINTS" id="PR00344">
    <property type="entry name" value="BCTRLSENSOR"/>
</dbReference>
<feature type="modified residue" description="4-aspartylphosphate" evidence="9">
    <location>
        <position position="946"/>
    </location>
</feature>
<dbReference type="Gene3D" id="3.40.50.2300">
    <property type="match status" value="1"/>
</dbReference>
<evidence type="ECO:0000256" key="10">
    <source>
        <dbReference type="SAM" id="MobiDB-lite"/>
    </source>
</evidence>
<dbReference type="Pfam" id="PF02518">
    <property type="entry name" value="HATPase_c"/>
    <property type="match status" value="1"/>
</dbReference>
<evidence type="ECO:0000259" key="13">
    <source>
        <dbReference type="PROSITE" id="PS50110"/>
    </source>
</evidence>
<feature type="transmembrane region" description="Helical" evidence="11">
    <location>
        <begin position="352"/>
        <end position="374"/>
    </location>
</feature>
<keyword evidence="11" id="KW-1133">Transmembrane helix</keyword>
<evidence type="ECO:0000256" key="1">
    <source>
        <dbReference type="ARBA" id="ARBA00000085"/>
    </source>
</evidence>
<organism evidence="14 15">
    <name type="scientific">Burkholderia lata (strain ATCC 17760 / DSM 23089 / LMG 22485 / NCIMB 9086 / R18194 / 383)</name>
    <dbReference type="NCBI Taxonomy" id="482957"/>
    <lineage>
        <taxon>Bacteria</taxon>
        <taxon>Pseudomonadati</taxon>
        <taxon>Pseudomonadota</taxon>
        <taxon>Betaproteobacteria</taxon>
        <taxon>Burkholderiales</taxon>
        <taxon>Burkholderiaceae</taxon>
        <taxon>Burkholderia</taxon>
        <taxon>Burkholderia cepacia complex</taxon>
    </lineage>
</organism>
<gene>
    <name evidence="14" type="ORF">BLA15945_01628</name>
</gene>
<evidence type="ECO:0000313" key="15">
    <source>
        <dbReference type="Proteomes" id="UP000494174"/>
    </source>
</evidence>
<feature type="domain" description="Histidine kinase" evidence="12">
    <location>
        <begin position="532"/>
        <end position="753"/>
    </location>
</feature>
<dbReference type="Gene3D" id="1.10.287.130">
    <property type="match status" value="1"/>
</dbReference>
<dbReference type="GO" id="GO:0000155">
    <property type="term" value="F:phosphorelay sensor kinase activity"/>
    <property type="evidence" value="ECO:0007669"/>
    <property type="project" value="InterPro"/>
</dbReference>
<reference evidence="14 15" key="1">
    <citation type="submission" date="2019-09" db="EMBL/GenBank/DDBJ databases">
        <authorList>
            <person name="Depoorter E."/>
        </authorList>
    </citation>
    <scope>NUCLEOTIDE SEQUENCE [LARGE SCALE GENOMIC DNA]</scope>
    <source>
        <strain evidence="14">R-15945</strain>
    </source>
</reference>
<dbReference type="InterPro" id="IPR003661">
    <property type="entry name" value="HisK_dim/P_dom"/>
</dbReference>
<protein>
    <recommendedName>
        <fullName evidence="8">Virulence sensor protein BvgS</fullName>
        <ecNumber evidence="2">2.7.13.3</ecNumber>
    </recommendedName>
</protein>
<dbReference type="PROSITE" id="PS50110">
    <property type="entry name" value="RESPONSE_REGULATORY"/>
    <property type="match status" value="1"/>
</dbReference>
<dbReference type="EC" id="2.7.13.3" evidence="2"/>
<keyword evidence="14" id="KW-0808">Transferase</keyword>
<keyword evidence="14" id="KW-0418">Kinase</keyword>
<dbReference type="Pfam" id="PF00072">
    <property type="entry name" value="Response_reg"/>
    <property type="match status" value="1"/>
</dbReference>
<dbReference type="InterPro" id="IPR005467">
    <property type="entry name" value="His_kinase_dom"/>
</dbReference>
<feature type="transmembrane region" description="Helical" evidence="11">
    <location>
        <begin position="35"/>
        <end position="62"/>
    </location>
</feature>
<dbReference type="PANTHER" id="PTHR45339">
    <property type="entry name" value="HYBRID SIGNAL TRANSDUCTION HISTIDINE KINASE J"/>
    <property type="match status" value="1"/>
</dbReference>
<dbReference type="CDD" id="cd16922">
    <property type="entry name" value="HATPase_EvgS-ArcB-TorS-like"/>
    <property type="match status" value="1"/>
</dbReference>
<evidence type="ECO:0000256" key="5">
    <source>
        <dbReference type="ARBA" id="ARBA00023012"/>
    </source>
</evidence>
<keyword evidence="3 9" id="KW-0597">Phosphoprotein</keyword>
<evidence type="ECO:0000256" key="11">
    <source>
        <dbReference type="SAM" id="Phobius"/>
    </source>
</evidence>
<evidence type="ECO:0000256" key="2">
    <source>
        <dbReference type="ARBA" id="ARBA00012438"/>
    </source>
</evidence>
<accession>A0A6P2J251</accession>
<evidence type="ECO:0000256" key="6">
    <source>
        <dbReference type="ARBA" id="ARBA00023026"/>
    </source>
</evidence>
<dbReference type="FunFam" id="3.30.565.10:FF:000010">
    <property type="entry name" value="Sensor histidine kinase RcsC"/>
    <property type="match status" value="1"/>
</dbReference>
<evidence type="ECO:0000256" key="4">
    <source>
        <dbReference type="ARBA" id="ARBA00022729"/>
    </source>
</evidence>
<evidence type="ECO:0000256" key="7">
    <source>
        <dbReference type="ARBA" id="ARBA00058004"/>
    </source>
</evidence>
<comment type="catalytic activity">
    <reaction evidence="1">
        <text>ATP + protein L-histidine = ADP + protein N-phospho-L-histidine.</text>
        <dbReference type="EC" id="2.7.13.3"/>
    </reaction>
</comment>
<evidence type="ECO:0000256" key="3">
    <source>
        <dbReference type="ARBA" id="ARBA00022553"/>
    </source>
</evidence>
<dbReference type="SUPFAM" id="SSF55874">
    <property type="entry name" value="ATPase domain of HSP90 chaperone/DNA topoisomerase II/histidine kinase"/>
    <property type="match status" value="1"/>
</dbReference>